<feature type="transmembrane region" description="Helical" evidence="8">
    <location>
        <begin position="202"/>
        <end position="225"/>
    </location>
</feature>
<feature type="transmembrane region" description="Helical" evidence="8">
    <location>
        <begin position="109"/>
        <end position="127"/>
    </location>
</feature>
<dbReference type="InterPro" id="IPR003594">
    <property type="entry name" value="HATPase_dom"/>
</dbReference>
<evidence type="ECO:0000256" key="2">
    <source>
        <dbReference type="ARBA" id="ARBA00012438"/>
    </source>
</evidence>
<evidence type="ECO:0000256" key="8">
    <source>
        <dbReference type="SAM" id="Phobius"/>
    </source>
</evidence>
<keyword evidence="11" id="KW-1185">Reference proteome</keyword>
<keyword evidence="5" id="KW-0418">Kinase</keyword>
<proteinExistence type="predicted"/>
<evidence type="ECO:0000256" key="6">
    <source>
        <dbReference type="ARBA" id="ARBA00022840"/>
    </source>
</evidence>
<dbReference type="PANTHER" id="PTHR43065:SF46">
    <property type="entry name" value="C4-DICARBOXYLATE TRANSPORT SENSOR PROTEIN DCTB"/>
    <property type="match status" value="1"/>
</dbReference>
<feature type="transmembrane region" description="Helical" evidence="8">
    <location>
        <begin position="71"/>
        <end position="97"/>
    </location>
</feature>
<comment type="catalytic activity">
    <reaction evidence="1">
        <text>ATP + protein L-histidine = ADP + protein N-phospho-L-histidine.</text>
        <dbReference type="EC" id="2.7.13.3"/>
    </reaction>
</comment>
<sequence length="470" mass="52223">MVWDFILYLLYGLAFFTLGVAILSREIRLSELGIARIIWLLALFGITHGFHEWLEFLEHLSPTIKTPAFSLFRLGVVSVSFMLLLYFGLFINIITYYGDQALKTTPRSVKAIIGFSALTLILLTTYLDMGTGRATVTRIFVAFPGGLLSGIGLMLYSRTARTFSKKVAVNFILAGIFMICYAILTGLIPSQVVVPFFHIKVIFFRSVSAFLIMFFTIRALSVFSLEQHELINERLLRFSQSEKLTSMGILAAGIAHEINNPLANVSLNVEMLKDLTGDDERIARKLKAIERNSARAAKIAQELLHFSREKETGLEPVDINQVITSSCNLLQTHGQGPEINLNLQDVPEIDGIFWKLEEVFINLLMNSIDACVNEDSIEIESFVQNNTVTVILTDTGHGIHEKDLFKVFDPFYTTKPVGRGTGLGLSVCYNIIKQHGGEISLVSSEYGGTVVTVSFPVADGKTMGEQAGER</sequence>
<name>A0A8D5FIJ4_9BACT</name>
<gene>
    <name evidence="10" type="ORF">DGMP_27160</name>
</gene>
<feature type="transmembrane region" description="Helical" evidence="8">
    <location>
        <begin position="6"/>
        <end position="24"/>
    </location>
</feature>
<evidence type="ECO:0000256" key="7">
    <source>
        <dbReference type="ARBA" id="ARBA00023012"/>
    </source>
</evidence>
<dbReference type="GO" id="GO:0000155">
    <property type="term" value="F:phosphorelay sensor kinase activity"/>
    <property type="evidence" value="ECO:0007669"/>
    <property type="project" value="InterPro"/>
</dbReference>
<dbReference type="EC" id="2.7.13.3" evidence="2"/>
<feature type="transmembrane region" description="Helical" evidence="8">
    <location>
        <begin position="33"/>
        <end position="51"/>
    </location>
</feature>
<keyword evidence="6" id="KW-0067">ATP-binding</keyword>
<dbReference type="PROSITE" id="PS50109">
    <property type="entry name" value="HIS_KIN"/>
    <property type="match status" value="1"/>
</dbReference>
<evidence type="ECO:0000259" key="9">
    <source>
        <dbReference type="PROSITE" id="PS50109"/>
    </source>
</evidence>
<keyword evidence="8" id="KW-0812">Transmembrane</keyword>
<feature type="transmembrane region" description="Helical" evidence="8">
    <location>
        <begin position="139"/>
        <end position="156"/>
    </location>
</feature>
<evidence type="ECO:0000313" key="11">
    <source>
        <dbReference type="Proteomes" id="UP000826725"/>
    </source>
</evidence>
<dbReference type="CDD" id="cd00082">
    <property type="entry name" value="HisKA"/>
    <property type="match status" value="1"/>
</dbReference>
<reference evidence="10" key="1">
    <citation type="submission" date="2020-09" db="EMBL/GenBank/DDBJ databases">
        <title>Desulfogranum mesoprofundum gen. nov., sp. nov., a novel mesophilic, sulfate-reducing chemolithoautotroph isolated from a deep-sea hydrothermal vent chimney in the Suiyo Seamount.</title>
        <authorList>
            <person name="Hashimoto Y."/>
            <person name="Nakagawa S."/>
        </authorList>
    </citation>
    <scope>NUCLEOTIDE SEQUENCE</scope>
    <source>
        <strain evidence="10">KT2</strain>
    </source>
</reference>
<accession>A0A8D5FIJ4</accession>
<dbReference type="Pfam" id="PF02518">
    <property type="entry name" value="HATPase_c"/>
    <property type="match status" value="1"/>
</dbReference>
<organism evidence="10 11">
    <name type="scientific">Desulfomarina profundi</name>
    <dbReference type="NCBI Taxonomy" id="2772557"/>
    <lineage>
        <taxon>Bacteria</taxon>
        <taxon>Pseudomonadati</taxon>
        <taxon>Thermodesulfobacteriota</taxon>
        <taxon>Desulfobulbia</taxon>
        <taxon>Desulfobulbales</taxon>
        <taxon>Desulfobulbaceae</taxon>
        <taxon>Desulfomarina</taxon>
    </lineage>
</organism>
<dbReference type="InterPro" id="IPR005467">
    <property type="entry name" value="His_kinase_dom"/>
</dbReference>
<dbReference type="GO" id="GO:0005524">
    <property type="term" value="F:ATP binding"/>
    <property type="evidence" value="ECO:0007669"/>
    <property type="project" value="UniProtKB-KW"/>
</dbReference>
<dbReference type="EMBL" id="AP024086">
    <property type="protein sequence ID" value="BCL62023.1"/>
    <property type="molecule type" value="Genomic_DNA"/>
</dbReference>
<keyword evidence="4" id="KW-0547">Nucleotide-binding</keyword>
<evidence type="ECO:0000256" key="5">
    <source>
        <dbReference type="ARBA" id="ARBA00022777"/>
    </source>
</evidence>
<dbReference type="SMART" id="SM00388">
    <property type="entry name" value="HisKA"/>
    <property type="match status" value="1"/>
</dbReference>
<feature type="domain" description="Histidine kinase" evidence="9">
    <location>
        <begin position="253"/>
        <end position="459"/>
    </location>
</feature>
<keyword evidence="7" id="KW-0902">Two-component regulatory system</keyword>
<feature type="transmembrane region" description="Helical" evidence="8">
    <location>
        <begin position="168"/>
        <end position="190"/>
    </location>
</feature>
<dbReference type="Proteomes" id="UP000826725">
    <property type="component" value="Chromosome"/>
</dbReference>
<evidence type="ECO:0000313" key="10">
    <source>
        <dbReference type="EMBL" id="BCL62023.1"/>
    </source>
</evidence>
<dbReference type="Pfam" id="PF00512">
    <property type="entry name" value="HisKA"/>
    <property type="match status" value="1"/>
</dbReference>
<dbReference type="PANTHER" id="PTHR43065">
    <property type="entry name" value="SENSOR HISTIDINE KINASE"/>
    <property type="match status" value="1"/>
</dbReference>
<dbReference type="RefSeq" id="WP_228854427.1">
    <property type="nucleotide sequence ID" value="NZ_AP024086.1"/>
</dbReference>
<keyword evidence="3" id="KW-0808">Transferase</keyword>
<keyword evidence="8" id="KW-0472">Membrane</keyword>
<protein>
    <recommendedName>
        <fullName evidence="2">histidine kinase</fullName>
        <ecNumber evidence="2">2.7.13.3</ecNumber>
    </recommendedName>
</protein>
<evidence type="ECO:0000256" key="3">
    <source>
        <dbReference type="ARBA" id="ARBA00022679"/>
    </source>
</evidence>
<evidence type="ECO:0000256" key="4">
    <source>
        <dbReference type="ARBA" id="ARBA00022741"/>
    </source>
</evidence>
<keyword evidence="8" id="KW-1133">Transmembrane helix</keyword>
<dbReference type="SMART" id="SM00387">
    <property type="entry name" value="HATPase_c"/>
    <property type="match status" value="1"/>
</dbReference>
<dbReference type="AlphaFoldDB" id="A0A8D5FIJ4"/>
<evidence type="ECO:0000256" key="1">
    <source>
        <dbReference type="ARBA" id="ARBA00000085"/>
    </source>
</evidence>
<dbReference type="InterPro" id="IPR003661">
    <property type="entry name" value="HisK_dim/P_dom"/>
</dbReference>
<dbReference type="KEGG" id="dbk:DGMP_27160"/>